<dbReference type="SMART" id="SM01142">
    <property type="entry name" value="DSHCT"/>
    <property type="match status" value="1"/>
</dbReference>
<evidence type="ECO:0000256" key="3">
    <source>
        <dbReference type="ARBA" id="ARBA00022806"/>
    </source>
</evidence>
<dbReference type="Ensembl" id="ENSLACT00000003368.1">
    <property type="protein sequence ID" value="ENSLACP00000003338.1"/>
    <property type="gene ID" value="ENSLACG00000002986.1"/>
</dbReference>
<keyword evidence="9" id="KW-1185">Reference proteome</keyword>
<evidence type="ECO:0000256" key="4">
    <source>
        <dbReference type="ARBA" id="ARBA00022840"/>
    </source>
</evidence>
<dbReference type="GO" id="GO:0003676">
    <property type="term" value="F:nucleic acid binding"/>
    <property type="evidence" value="ECO:0007669"/>
    <property type="project" value="InterPro"/>
</dbReference>
<dbReference type="InterPro" id="IPR040801">
    <property type="entry name" value="Ski2_N"/>
</dbReference>
<dbReference type="EMBL" id="AFYH01256030">
    <property type="status" value="NOT_ANNOTATED_CDS"/>
    <property type="molecule type" value="Genomic_DNA"/>
</dbReference>
<keyword evidence="4" id="KW-0067">ATP-binding</keyword>
<dbReference type="Pfam" id="PF08148">
    <property type="entry name" value="DSHCT"/>
    <property type="match status" value="1"/>
</dbReference>
<dbReference type="InterPro" id="IPR025696">
    <property type="entry name" value="Beta-barrel_MTR4"/>
</dbReference>
<dbReference type="FunCoup" id="H3A117">
    <property type="interactions" value="1589"/>
</dbReference>
<dbReference type="PROSITE" id="PS51192">
    <property type="entry name" value="HELICASE_ATP_BIND_1"/>
    <property type="match status" value="1"/>
</dbReference>
<dbReference type="InParanoid" id="H3A117"/>
<dbReference type="EMBL" id="AFYH01256028">
    <property type="status" value="NOT_ANNOTATED_CDS"/>
    <property type="molecule type" value="Genomic_DNA"/>
</dbReference>
<dbReference type="EMBL" id="AFYH01256029">
    <property type="status" value="NOT_ANNOTATED_CDS"/>
    <property type="molecule type" value="Genomic_DNA"/>
</dbReference>
<dbReference type="InterPro" id="IPR011545">
    <property type="entry name" value="DEAD/DEAH_box_helicase_dom"/>
</dbReference>
<proteinExistence type="predicted"/>
<dbReference type="GO" id="GO:0005524">
    <property type="term" value="F:ATP binding"/>
    <property type="evidence" value="ECO:0007669"/>
    <property type="project" value="UniProtKB-KW"/>
</dbReference>
<accession>H3A117</accession>
<feature type="compositionally biased region" description="Basic and acidic residues" evidence="6">
    <location>
        <begin position="279"/>
        <end position="289"/>
    </location>
</feature>
<dbReference type="GO" id="GO:0055087">
    <property type="term" value="C:Ski complex"/>
    <property type="evidence" value="ECO:0007669"/>
    <property type="project" value="TreeGrafter"/>
</dbReference>
<evidence type="ECO:0000256" key="2">
    <source>
        <dbReference type="ARBA" id="ARBA00022801"/>
    </source>
</evidence>
<dbReference type="STRING" id="7897.ENSLACP00000003338"/>
<dbReference type="PANTHER" id="PTHR12131:SF1">
    <property type="entry name" value="ATP-DEPENDENT RNA HELICASE SUPV3L1, MITOCHONDRIAL-RELATED"/>
    <property type="match status" value="1"/>
</dbReference>
<dbReference type="EMBL" id="AFYH01256032">
    <property type="status" value="NOT_ANNOTATED_CDS"/>
    <property type="molecule type" value="Genomic_DNA"/>
</dbReference>
<dbReference type="Bgee" id="ENSLACG00000002986">
    <property type="expression patterns" value="Expressed in chordate pharynx and 6 other cell types or tissues"/>
</dbReference>
<organism evidence="8 9">
    <name type="scientific">Latimeria chalumnae</name>
    <name type="common">Coelacanth</name>
    <dbReference type="NCBI Taxonomy" id="7897"/>
    <lineage>
        <taxon>Eukaryota</taxon>
        <taxon>Metazoa</taxon>
        <taxon>Chordata</taxon>
        <taxon>Craniata</taxon>
        <taxon>Vertebrata</taxon>
        <taxon>Euteleostomi</taxon>
        <taxon>Coelacanthiformes</taxon>
        <taxon>Coelacanthidae</taxon>
        <taxon>Latimeria</taxon>
    </lineage>
</organism>
<protein>
    <recommendedName>
        <fullName evidence="7">Helicase ATP-binding domain-containing protein</fullName>
    </recommendedName>
</protein>
<dbReference type="InterPro" id="IPR027417">
    <property type="entry name" value="P-loop_NTPase"/>
</dbReference>
<feature type="region of interest" description="Disordered" evidence="6">
    <location>
        <begin position="136"/>
        <end position="160"/>
    </location>
</feature>
<dbReference type="HOGENOM" id="CLU_002902_1_0_1"/>
<dbReference type="GeneTree" id="ENSGT00940000158255"/>
<dbReference type="eggNOG" id="KOG0947">
    <property type="taxonomic scope" value="Eukaryota"/>
</dbReference>
<dbReference type="SUPFAM" id="SSF52540">
    <property type="entry name" value="P-loop containing nucleoside triphosphate hydrolases"/>
    <property type="match status" value="1"/>
</dbReference>
<evidence type="ECO:0000256" key="1">
    <source>
        <dbReference type="ARBA" id="ARBA00022741"/>
    </source>
</evidence>
<feature type="compositionally biased region" description="Basic residues" evidence="6">
    <location>
        <begin position="243"/>
        <end position="254"/>
    </location>
</feature>
<keyword evidence="1" id="KW-0547">Nucleotide-binding</keyword>
<evidence type="ECO:0000259" key="7">
    <source>
        <dbReference type="PROSITE" id="PS51192"/>
    </source>
</evidence>
<dbReference type="Gene3D" id="3.40.50.300">
    <property type="entry name" value="P-loop containing nucleotide triphosphate hydrolases"/>
    <property type="match status" value="1"/>
</dbReference>
<dbReference type="Pfam" id="PF17911">
    <property type="entry name" value="Ski2_N"/>
    <property type="match status" value="1"/>
</dbReference>
<reference evidence="8" key="2">
    <citation type="submission" date="2025-08" db="UniProtKB">
        <authorList>
            <consortium name="Ensembl"/>
        </authorList>
    </citation>
    <scope>IDENTIFICATION</scope>
</reference>
<dbReference type="InterPro" id="IPR014001">
    <property type="entry name" value="Helicase_ATP-bd"/>
</dbReference>
<dbReference type="EMBL" id="AFYH01256033">
    <property type="status" value="NOT_ANNOTATED_CDS"/>
    <property type="molecule type" value="Genomic_DNA"/>
</dbReference>
<name>H3A117_LATCH</name>
<dbReference type="GO" id="GO:0016787">
    <property type="term" value="F:hydrolase activity"/>
    <property type="evidence" value="ECO:0007669"/>
    <property type="project" value="UniProtKB-KW"/>
</dbReference>
<evidence type="ECO:0000256" key="5">
    <source>
        <dbReference type="ARBA" id="ARBA00047984"/>
    </source>
</evidence>
<dbReference type="Pfam" id="PF00270">
    <property type="entry name" value="DEAD"/>
    <property type="match status" value="1"/>
</dbReference>
<dbReference type="AlphaFoldDB" id="H3A117"/>
<dbReference type="Pfam" id="PF13234">
    <property type="entry name" value="MTR4_beta-barrel"/>
    <property type="match status" value="1"/>
</dbReference>
<dbReference type="Gene3D" id="1.10.3380.30">
    <property type="match status" value="1"/>
</dbReference>
<dbReference type="SMART" id="SM00487">
    <property type="entry name" value="DEXDc"/>
    <property type="match status" value="1"/>
</dbReference>
<comment type="catalytic activity">
    <reaction evidence="5">
        <text>ATP + H2O = ADP + phosphate + H(+)</text>
        <dbReference type="Rhea" id="RHEA:13065"/>
        <dbReference type="ChEBI" id="CHEBI:15377"/>
        <dbReference type="ChEBI" id="CHEBI:15378"/>
        <dbReference type="ChEBI" id="CHEBI:30616"/>
        <dbReference type="ChEBI" id="CHEBI:43474"/>
        <dbReference type="ChEBI" id="CHEBI:456216"/>
        <dbReference type="EC" id="3.6.4.13"/>
    </reaction>
</comment>
<dbReference type="GO" id="GO:0003724">
    <property type="term" value="F:RNA helicase activity"/>
    <property type="evidence" value="ECO:0007669"/>
    <property type="project" value="UniProtKB-EC"/>
</dbReference>
<keyword evidence="3" id="KW-0347">Helicase</keyword>
<evidence type="ECO:0000313" key="8">
    <source>
        <dbReference type="Ensembl" id="ENSLACP00000003338.1"/>
    </source>
</evidence>
<dbReference type="FunFam" id="1.10.3380.30:FF:000001">
    <property type="entry name" value="Ski2 ATP-dependent RNA helicase"/>
    <property type="match status" value="1"/>
</dbReference>
<dbReference type="PANTHER" id="PTHR12131">
    <property type="entry name" value="ATP-DEPENDENT RNA AND DNA HELICASE"/>
    <property type="match status" value="1"/>
</dbReference>
<dbReference type="EMBL" id="AFYH01256031">
    <property type="status" value="NOT_ANNOTATED_CDS"/>
    <property type="molecule type" value="Genomic_DNA"/>
</dbReference>
<feature type="domain" description="Helicase ATP-binding" evidence="7">
    <location>
        <begin position="331"/>
        <end position="518"/>
    </location>
</feature>
<keyword evidence="2" id="KW-0378">Hydrolase</keyword>
<dbReference type="GO" id="GO:0070478">
    <property type="term" value="P:nuclear-transcribed mRNA catabolic process, 3'-5' exonucleolytic nonsense-mediated decay"/>
    <property type="evidence" value="ECO:0007669"/>
    <property type="project" value="TreeGrafter"/>
</dbReference>
<sequence>KMEQTRLELPPRDPADLPLSILEVGCAGRFELITHAPDQNGRLLPLSTLPCGLPPCDIDLLTEIEQRFLSDPEWLPIHHFEKSQKVWPRTKDINSLFHLDVTPVHSTLEAQRNPATGELLGFKEVLIDNTNLSAKNSLSLQRPPGPPSEALRGSSTNYPFWPGGMDEPSLDFIRSKGELEENVDFENKILTIPPGWKKGMDFKKTERSAPPGVLSLADLVGELEDITLGASSEEEDKEERDKGKVKKTKKKEGKKKKEEKKATLQRTNSLEDAVLQEQDTVKKEAEKPEPVKEQWAIPVDISTPVDDFYKRIPDPAFRWPFEPDVFQKQAILHLEQHDSVFVAAHTSAGKTVVAEYAIALSQKHMTRTIYTSPIKALSNQKFRDFKNTFRDVGLLTGDVQLHPDASCLIMTTEILRPGSVGGRGGEYHYSGDSVSLGLPVQDTEIQQVSSTVEVILSSAHVLKFYKVEEPEIFHPVGSREESLSHLLKFGAFFFFFSLTSPASRRRRCASTLRKSSMTSTSVRSPASSEEVWAGGGCVMIRGVIDTGQTGSHMWDTPEETFPYRMLRIPVEGLACTPSTISPPSPSPPTSVHSVGVSGTLKPALWTLLISSSLPPPLQLTSIFLQYQNFSFLFYLYSDLKLRLLDNLDNRYILALGARVFCFFTGTLHVLDLSELSVYVYSFTVYLFSWASCTELTRVRSDPFVHYQMTHMCRFGKGEEEKGPKCLAVALAKTKIKLHSMHHINTFLKLSVLFILLYWLYKLLDIKKTIIYGVLEVNLFKIKELQGTKEKRTWEHFQQLFDILYKNECKTSLPKAPAVLLDRSRPRDPPFSFSPSAHVRSGDRRLIISGIQCDLAVCLPPPSNLQILISSVRRLLSASLLDRSDPPGPSVTTASQELLRLAESHPNGVESLDPVNDLQLKDLDAVEACVRLKQLQETLRTFSCVHSPKFAMQYLRLEERMKIKDELDRLRYLLSDQSLALLPEYEQRINVLKALKYIDQNNTVQLKGRVACEISNYEMVITEMVFENVLTELRPEEIVALLSCMVFQQKTQVEPEINEILKKGIERICSVAERIALLQRECGLRESVEDYVDQFKFGLVEVVYEWARGLPFADIAKLTDVQEGIIVRCIQRLDETCRDVRNAARIIGDPVLYAKMEQASNLIKRDIVFAASLYTQ</sequence>
<evidence type="ECO:0000313" key="9">
    <source>
        <dbReference type="Proteomes" id="UP000008672"/>
    </source>
</evidence>
<feature type="region of interest" description="Disordered" evidence="6">
    <location>
        <begin position="230"/>
        <end position="289"/>
    </location>
</feature>
<evidence type="ECO:0000256" key="6">
    <source>
        <dbReference type="SAM" id="MobiDB-lite"/>
    </source>
</evidence>
<reference evidence="8" key="3">
    <citation type="submission" date="2025-09" db="UniProtKB">
        <authorList>
            <consortium name="Ensembl"/>
        </authorList>
    </citation>
    <scope>IDENTIFICATION</scope>
</reference>
<dbReference type="InterPro" id="IPR050699">
    <property type="entry name" value="RNA-DNA_Helicase"/>
</dbReference>
<reference evidence="9" key="1">
    <citation type="submission" date="2011-08" db="EMBL/GenBank/DDBJ databases">
        <title>The draft genome of Latimeria chalumnae.</title>
        <authorList>
            <person name="Di Palma F."/>
            <person name="Alfoldi J."/>
            <person name="Johnson J."/>
            <person name="Berlin A."/>
            <person name="Gnerre S."/>
            <person name="Jaffe D."/>
            <person name="MacCallum I."/>
            <person name="Young S."/>
            <person name="Walker B.J."/>
            <person name="Lander E."/>
            <person name="Lindblad-Toh K."/>
        </authorList>
    </citation>
    <scope>NUCLEOTIDE SEQUENCE [LARGE SCALE GENOMIC DNA]</scope>
    <source>
        <strain evidence="9">Wild caught</strain>
    </source>
</reference>
<dbReference type="Proteomes" id="UP000008672">
    <property type="component" value="Unassembled WGS sequence"/>
</dbReference>
<dbReference type="InterPro" id="IPR012961">
    <property type="entry name" value="Ski2/MTR4_C"/>
</dbReference>